<feature type="compositionally biased region" description="Low complexity" evidence="1">
    <location>
        <begin position="51"/>
        <end position="77"/>
    </location>
</feature>
<comment type="caution">
    <text evidence="2">The sequence shown here is derived from an EMBL/GenBank/DDBJ whole genome shotgun (WGS) entry which is preliminary data.</text>
</comment>
<name>A0A8J8NS58_HALGN</name>
<dbReference type="Proteomes" id="UP000785679">
    <property type="component" value="Unassembled WGS sequence"/>
</dbReference>
<reference evidence="2" key="1">
    <citation type="submission" date="2019-06" db="EMBL/GenBank/DDBJ databases">
        <authorList>
            <person name="Zheng W."/>
        </authorList>
    </citation>
    <scope>NUCLEOTIDE SEQUENCE</scope>
    <source>
        <strain evidence="2">QDHG01</strain>
    </source>
</reference>
<accession>A0A8J8NS58</accession>
<evidence type="ECO:0000313" key="2">
    <source>
        <dbReference type="EMBL" id="TNV79545.1"/>
    </source>
</evidence>
<gene>
    <name evidence="2" type="ORF">FGO68_gene2254</name>
</gene>
<proteinExistence type="predicted"/>
<organism evidence="2 3">
    <name type="scientific">Halteria grandinella</name>
    <dbReference type="NCBI Taxonomy" id="5974"/>
    <lineage>
        <taxon>Eukaryota</taxon>
        <taxon>Sar</taxon>
        <taxon>Alveolata</taxon>
        <taxon>Ciliophora</taxon>
        <taxon>Intramacronucleata</taxon>
        <taxon>Spirotrichea</taxon>
        <taxon>Stichotrichia</taxon>
        <taxon>Sporadotrichida</taxon>
        <taxon>Halteriidae</taxon>
        <taxon>Halteria</taxon>
    </lineage>
</organism>
<evidence type="ECO:0000313" key="3">
    <source>
        <dbReference type="Proteomes" id="UP000785679"/>
    </source>
</evidence>
<sequence>MDSEILIQDLMCNPMLIKQMDSIGPQSLKNVLMNKAGIKMNQVSADQRQQINGNQQNQSQLSLKLPSSSCSYMSNNSPRKSQNKILIAENEEQLTQNLINSDSTTPMRQAQQKAHQLAKKTQPNVVYFAAQGDDINGLLVGDIQINNQNYKHQSQYKQSNAIPVQIYLPILSGVISLDQEDEGSYIDENLFEIASYNKGNFVQIRPEEEISRQSKGNFLDMCSSKQQNCAGQSEQKEYFGINDAKNPQFSHKQQDNSHIQNSRCINNLILNSKELSASTDEEIESMEHFFQETNEADEQSSPATIYMVEGLFQTKPLFIQ</sequence>
<dbReference type="AlphaFoldDB" id="A0A8J8NS58"/>
<keyword evidence="3" id="KW-1185">Reference proteome</keyword>
<protein>
    <submittedName>
        <fullName evidence="2">Uncharacterized protein</fullName>
    </submittedName>
</protein>
<feature type="region of interest" description="Disordered" evidence="1">
    <location>
        <begin position="51"/>
        <end position="80"/>
    </location>
</feature>
<evidence type="ECO:0000256" key="1">
    <source>
        <dbReference type="SAM" id="MobiDB-lite"/>
    </source>
</evidence>
<dbReference type="EMBL" id="RRYP01008772">
    <property type="protein sequence ID" value="TNV79545.1"/>
    <property type="molecule type" value="Genomic_DNA"/>
</dbReference>